<dbReference type="OrthoDB" id="6139674at2759"/>
<protein>
    <recommendedName>
        <fullName evidence="2">ZP domain-containing protein</fullName>
    </recommendedName>
</protein>
<name>A0A2G9UYU3_TELCI</name>
<dbReference type="AlphaFoldDB" id="A0A2G9UYU3"/>
<evidence type="ECO:0000259" key="2">
    <source>
        <dbReference type="PROSITE" id="PS51034"/>
    </source>
</evidence>
<organism evidence="3 4">
    <name type="scientific">Teladorsagia circumcincta</name>
    <name type="common">Brown stomach worm</name>
    <name type="synonym">Ostertagia circumcincta</name>
    <dbReference type="NCBI Taxonomy" id="45464"/>
    <lineage>
        <taxon>Eukaryota</taxon>
        <taxon>Metazoa</taxon>
        <taxon>Ecdysozoa</taxon>
        <taxon>Nematoda</taxon>
        <taxon>Chromadorea</taxon>
        <taxon>Rhabditida</taxon>
        <taxon>Rhabditina</taxon>
        <taxon>Rhabditomorpha</taxon>
        <taxon>Strongyloidea</taxon>
        <taxon>Trichostrongylidae</taxon>
        <taxon>Teladorsagia</taxon>
    </lineage>
</organism>
<keyword evidence="4" id="KW-1185">Reference proteome</keyword>
<dbReference type="Pfam" id="PF25301">
    <property type="entry name" value="CUT_C"/>
    <property type="match status" value="1"/>
</dbReference>
<dbReference type="PANTHER" id="PTHR22907">
    <property type="entry name" value="GH04558P"/>
    <property type="match status" value="1"/>
</dbReference>
<dbReference type="InterPro" id="IPR001507">
    <property type="entry name" value="ZP_dom"/>
</dbReference>
<reference evidence="3 4" key="1">
    <citation type="submission" date="2015-09" db="EMBL/GenBank/DDBJ databases">
        <title>Draft genome of the parasitic nematode Teladorsagia circumcincta isolate WARC Sus (inbred).</title>
        <authorList>
            <person name="Mitreva M."/>
        </authorList>
    </citation>
    <scope>NUCLEOTIDE SEQUENCE [LARGE SCALE GENOMIC DNA]</scope>
    <source>
        <strain evidence="3 4">S</strain>
    </source>
</reference>
<proteinExistence type="predicted"/>
<evidence type="ECO:0000256" key="1">
    <source>
        <dbReference type="ARBA" id="ARBA00022729"/>
    </source>
</evidence>
<gene>
    <name evidence="3" type="ORF">TELCIR_03316</name>
</gene>
<dbReference type="Proteomes" id="UP000230423">
    <property type="component" value="Unassembled WGS sequence"/>
</dbReference>
<evidence type="ECO:0000313" key="3">
    <source>
        <dbReference type="EMBL" id="PIO74670.1"/>
    </source>
</evidence>
<dbReference type="InterPro" id="IPR057475">
    <property type="entry name" value="CUT_C"/>
</dbReference>
<sequence length="132" mass="13847">MSSNASTAASSPAVVTIGDSVVHLWTCGDPIHSSIYCMQVHSCVADDGGSAKVTVVDSNGCPTDEELLSSITYPTPLRAFARSRVFKFADKSDINFACQIRLMMKQDAGNGTCAGVACTKMGGANGQNFVQF</sequence>
<feature type="domain" description="ZP" evidence="2">
    <location>
        <begin position="1"/>
        <end position="120"/>
    </location>
</feature>
<keyword evidence="1" id="KW-0732">Signal</keyword>
<dbReference type="PROSITE" id="PS51034">
    <property type="entry name" value="ZP_2"/>
    <property type="match status" value="1"/>
</dbReference>
<accession>A0A2G9UYU3</accession>
<dbReference type="EMBL" id="KZ345239">
    <property type="protein sequence ID" value="PIO74670.1"/>
    <property type="molecule type" value="Genomic_DNA"/>
</dbReference>
<evidence type="ECO:0000313" key="4">
    <source>
        <dbReference type="Proteomes" id="UP000230423"/>
    </source>
</evidence>
<dbReference type="PANTHER" id="PTHR22907:SF15">
    <property type="entry name" value="ZP DOMAIN-CONTAINING PROTEIN"/>
    <property type="match status" value="1"/>
</dbReference>
<dbReference type="InterPro" id="IPR051962">
    <property type="entry name" value="Cuticlin"/>
</dbReference>